<dbReference type="InterPro" id="IPR000523">
    <property type="entry name" value="Mg_chelatse_chII-like_cat_dom"/>
</dbReference>
<feature type="domain" description="Magnesium chelatase ChlI-like catalytic" evidence="1">
    <location>
        <begin position="189"/>
        <end position="394"/>
    </location>
</feature>
<dbReference type="Gene3D" id="3.40.50.300">
    <property type="entry name" value="P-loop containing nucleotide triphosphate hydrolases"/>
    <property type="match status" value="1"/>
</dbReference>
<dbReference type="InterPro" id="IPR004482">
    <property type="entry name" value="Mg_chelat-rel"/>
</dbReference>
<accession>A0ABS4JXQ5</accession>
<organism evidence="3 4">
    <name type="scientific">Clostridium punense</name>
    <dbReference type="NCBI Taxonomy" id="1054297"/>
    <lineage>
        <taxon>Bacteria</taxon>
        <taxon>Bacillati</taxon>
        <taxon>Bacillota</taxon>
        <taxon>Clostridia</taxon>
        <taxon>Eubacteriales</taxon>
        <taxon>Clostridiaceae</taxon>
        <taxon>Clostridium</taxon>
    </lineage>
</organism>
<name>A0ABS4JXQ5_9CLOT</name>
<gene>
    <name evidence="3" type="ORF">J2Z44_000098</name>
</gene>
<dbReference type="PANTHER" id="PTHR32039">
    <property type="entry name" value="MAGNESIUM-CHELATASE SUBUNIT CHLI"/>
    <property type="match status" value="1"/>
</dbReference>
<evidence type="ECO:0000259" key="1">
    <source>
        <dbReference type="Pfam" id="PF01078"/>
    </source>
</evidence>
<dbReference type="InterPro" id="IPR027417">
    <property type="entry name" value="P-loop_NTPase"/>
</dbReference>
<protein>
    <submittedName>
        <fullName evidence="3">Magnesium chelatase family protein</fullName>
    </submittedName>
</protein>
<dbReference type="SUPFAM" id="SSF52540">
    <property type="entry name" value="P-loop containing nucleoside triphosphate hydrolases"/>
    <property type="match status" value="1"/>
</dbReference>
<dbReference type="Gene3D" id="3.30.230.10">
    <property type="match status" value="1"/>
</dbReference>
<evidence type="ECO:0000313" key="4">
    <source>
        <dbReference type="Proteomes" id="UP001519308"/>
    </source>
</evidence>
<dbReference type="RefSeq" id="WP_209649267.1">
    <property type="nucleotide sequence ID" value="NZ_JAGGLL010000001.1"/>
</dbReference>
<dbReference type="SUPFAM" id="SSF54211">
    <property type="entry name" value="Ribosomal protein S5 domain 2-like"/>
    <property type="match status" value="1"/>
</dbReference>
<reference evidence="3 4" key="1">
    <citation type="submission" date="2021-03" db="EMBL/GenBank/DDBJ databases">
        <title>Genomic Encyclopedia of Type Strains, Phase IV (KMG-IV): sequencing the most valuable type-strain genomes for metagenomic binning, comparative biology and taxonomic classification.</title>
        <authorList>
            <person name="Goeker M."/>
        </authorList>
    </citation>
    <scope>NUCLEOTIDE SEQUENCE [LARGE SCALE GENOMIC DNA]</scope>
    <source>
        <strain evidence="3 4">DSM 28650</strain>
    </source>
</reference>
<comment type="caution">
    <text evidence="3">The sequence shown here is derived from an EMBL/GenBank/DDBJ whole genome shotgun (WGS) entry which is preliminary data.</text>
</comment>
<evidence type="ECO:0000259" key="2">
    <source>
        <dbReference type="Pfam" id="PF13335"/>
    </source>
</evidence>
<proteinExistence type="predicted"/>
<dbReference type="NCBIfam" id="TIGR00368">
    <property type="entry name" value="YifB family Mg chelatase-like AAA ATPase"/>
    <property type="match status" value="1"/>
</dbReference>
<dbReference type="InterPro" id="IPR020568">
    <property type="entry name" value="Ribosomal_Su5_D2-typ_SF"/>
</dbReference>
<feature type="domain" description="Mg chelatase-related protein C-terminal" evidence="2">
    <location>
        <begin position="401"/>
        <end position="497"/>
    </location>
</feature>
<sequence>MAIQILCATFFGVEGVIVNVEIDISYGLPTFNIVGLGDVAVKESKERVRAAIINSGFEFPVGRITINLAPAALKKEGSHFDLPIAIGLLVATDQISVESMEGYLFMGELSLNGHLKRIKGALPIIIEGVKHGIHKYIIPEENIEECSIVKNAEVYPLETLTQVVNYLKYKDMMPHKVNKEFKSIVNELDFSEVIGQEATKRALEVAAAGNHNILLHGAPGSGKTMLAQRIISILPELTYEESLEVTKIYSVSEGVGKTGLINTRPFRNPHHTITSIALIGGGRNPSPGEVSYAHNGVLFLDEILEFNKTCLQVLRQPLEEKEVKLSRVSGTIKYPANFMLVGALNPCPCGYFGTNVKSCKCSDYEVKKYASRLSGPILDRIDIFSSVNPISYEEINKRAYGESSEDIRFRVNKARKLQRERFKGEGISCNSQMKEKHLREYCQLNDKSNRVLELAFKKFSLSTRAYSRILKVARTIADLNEKAKIDEKDIIEALQYRKFIDESII</sequence>
<dbReference type="Pfam" id="PF13541">
    <property type="entry name" value="ChlI"/>
    <property type="match status" value="1"/>
</dbReference>
<dbReference type="PANTHER" id="PTHR32039:SF7">
    <property type="entry name" value="COMPETENCE PROTEIN COMM"/>
    <property type="match status" value="1"/>
</dbReference>
<dbReference type="EMBL" id="JAGGLL010000001">
    <property type="protein sequence ID" value="MBP2020317.1"/>
    <property type="molecule type" value="Genomic_DNA"/>
</dbReference>
<dbReference type="Proteomes" id="UP001519308">
    <property type="component" value="Unassembled WGS sequence"/>
</dbReference>
<keyword evidence="4" id="KW-1185">Reference proteome</keyword>
<evidence type="ECO:0000313" key="3">
    <source>
        <dbReference type="EMBL" id="MBP2020317.1"/>
    </source>
</evidence>
<dbReference type="Pfam" id="PF13335">
    <property type="entry name" value="Mg_chelatase_C"/>
    <property type="match status" value="1"/>
</dbReference>
<dbReference type="InterPro" id="IPR014721">
    <property type="entry name" value="Ribsml_uS5_D2-typ_fold_subgr"/>
</dbReference>
<dbReference type="CDD" id="cd00009">
    <property type="entry name" value="AAA"/>
    <property type="match status" value="1"/>
</dbReference>
<dbReference type="InterPro" id="IPR025158">
    <property type="entry name" value="Mg_chelat-rel_C"/>
</dbReference>
<dbReference type="Pfam" id="PF01078">
    <property type="entry name" value="Mg_chelatase"/>
    <property type="match status" value="1"/>
</dbReference>
<dbReference type="InterPro" id="IPR045006">
    <property type="entry name" value="CHLI-like"/>
</dbReference>